<feature type="transmembrane region" description="Helical" evidence="7">
    <location>
        <begin position="69"/>
        <end position="94"/>
    </location>
</feature>
<keyword evidence="5 7" id="KW-1133">Transmembrane helix</keyword>
<dbReference type="PANTHER" id="PTHR33452:SF1">
    <property type="entry name" value="INNER MEMBRANE PROTEIN YPHA-RELATED"/>
    <property type="match status" value="1"/>
</dbReference>
<dbReference type="Proteomes" id="UP000597444">
    <property type="component" value="Unassembled WGS sequence"/>
</dbReference>
<organism evidence="8 9">
    <name type="scientific">Reticulibacter mediterranei</name>
    <dbReference type="NCBI Taxonomy" id="2778369"/>
    <lineage>
        <taxon>Bacteria</taxon>
        <taxon>Bacillati</taxon>
        <taxon>Chloroflexota</taxon>
        <taxon>Ktedonobacteria</taxon>
        <taxon>Ktedonobacterales</taxon>
        <taxon>Reticulibacteraceae</taxon>
        <taxon>Reticulibacter</taxon>
    </lineage>
</organism>
<accession>A0A8J3N569</accession>
<evidence type="ECO:0000256" key="1">
    <source>
        <dbReference type="ARBA" id="ARBA00004651"/>
    </source>
</evidence>
<sequence>MESYTMEISLGLAVLRIVVGLLLAGHGAQKLFGWFGGHGFAGTVGFLQAKGFKPAVLWTLLGTLGEFVGGLLLALGFLSPLGSIAVFASMLMAVLKFHWKQGLWSTQNGYEYPLVLGVVGLFFGWVGVGSYSLDALLGIALPGVLFGIGVVAAIIVDLIGLLTSRQPAQQHQTAEAA</sequence>
<dbReference type="InterPro" id="IPR032808">
    <property type="entry name" value="DoxX"/>
</dbReference>
<comment type="subcellular location">
    <subcellularLocation>
        <location evidence="1">Cell membrane</location>
        <topology evidence="1">Multi-pass membrane protein</topology>
    </subcellularLocation>
</comment>
<gene>
    <name evidence="8" type="ORF">KSF_048950</name>
</gene>
<feature type="transmembrane region" description="Helical" evidence="7">
    <location>
        <begin position="114"/>
        <end position="133"/>
    </location>
</feature>
<dbReference type="AlphaFoldDB" id="A0A8J3N569"/>
<reference evidence="8" key="1">
    <citation type="submission" date="2020-10" db="EMBL/GenBank/DDBJ databases">
        <title>Taxonomic study of unclassified bacteria belonging to the class Ktedonobacteria.</title>
        <authorList>
            <person name="Yabe S."/>
            <person name="Wang C.M."/>
            <person name="Zheng Y."/>
            <person name="Sakai Y."/>
            <person name="Cavaletti L."/>
            <person name="Monciardini P."/>
            <person name="Donadio S."/>
        </authorList>
    </citation>
    <scope>NUCLEOTIDE SEQUENCE</scope>
    <source>
        <strain evidence="8">ID150040</strain>
    </source>
</reference>
<comment type="caution">
    <text evidence="8">The sequence shown here is derived from an EMBL/GenBank/DDBJ whole genome shotgun (WGS) entry which is preliminary data.</text>
</comment>
<protein>
    <recommendedName>
        <fullName evidence="10">DoxX family protein</fullName>
    </recommendedName>
</protein>
<feature type="transmembrane region" description="Helical" evidence="7">
    <location>
        <begin position="6"/>
        <end position="24"/>
    </location>
</feature>
<keyword evidence="6 7" id="KW-0472">Membrane</keyword>
<keyword evidence="4 7" id="KW-0812">Transmembrane</keyword>
<dbReference type="GO" id="GO:0005886">
    <property type="term" value="C:plasma membrane"/>
    <property type="evidence" value="ECO:0007669"/>
    <property type="project" value="UniProtKB-SubCell"/>
</dbReference>
<comment type="similarity">
    <text evidence="2">Belongs to the DoxX family.</text>
</comment>
<keyword evidence="9" id="KW-1185">Reference proteome</keyword>
<evidence type="ECO:0000256" key="6">
    <source>
        <dbReference type="ARBA" id="ARBA00023136"/>
    </source>
</evidence>
<evidence type="ECO:0008006" key="10">
    <source>
        <dbReference type="Google" id="ProtNLM"/>
    </source>
</evidence>
<evidence type="ECO:0000313" key="8">
    <source>
        <dbReference type="EMBL" id="GHO94847.1"/>
    </source>
</evidence>
<dbReference type="EMBL" id="BNJK01000001">
    <property type="protein sequence ID" value="GHO94847.1"/>
    <property type="molecule type" value="Genomic_DNA"/>
</dbReference>
<evidence type="ECO:0000256" key="3">
    <source>
        <dbReference type="ARBA" id="ARBA00022475"/>
    </source>
</evidence>
<evidence type="ECO:0000256" key="7">
    <source>
        <dbReference type="SAM" id="Phobius"/>
    </source>
</evidence>
<keyword evidence="3" id="KW-1003">Cell membrane</keyword>
<feature type="transmembrane region" description="Helical" evidence="7">
    <location>
        <begin position="139"/>
        <end position="162"/>
    </location>
</feature>
<evidence type="ECO:0000256" key="5">
    <source>
        <dbReference type="ARBA" id="ARBA00022989"/>
    </source>
</evidence>
<dbReference type="Pfam" id="PF07681">
    <property type="entry name" value="DoxX"/>
    <property type="match status" value="1"/>
</dbReference>
<evidence type="ECO:0000256" key="4">
    <source>
        <dbReference type="ARBA" id="ARBA00022692"/>
    </source>
</evidence>
<dbReference type="InterPro" id="IPR051907">
    <property type="entry name" value="DoxX-like_oxidoreductase"/>
</dbReference>
<dbReference type="PANTHER" id="PTHR33452">
    <property type="entry name" value="OXIDOREDUCTASE CATD-RELATED"/>
    <property type="match status" value="1"/>
</dbReference>
<name>A0A8J3N569_9CHLR</name>
<proteinExistence type="inferred from homology"/>
<evidence type="ECO:0000256" key="2">
    <source>
        <dbReference type="ARBA" id="ARBA00006679"/>
    </source>
</evidence>
<evidence type="ECO:0000313" key="9">
    <source>
        <dbReference type="Proteomes" id="UP000597444"/>
    </source>
</evidence>